<sequence length="1007" mass="116924">MNTVCRDIFKAVHEGKWISIEYKNKNKETTRYWIGINDINLKDRSLSVAGLHLSKHTLGDFPRIYIDSILSSDIVEGSYHPINQKLVEDIHLNPQKYKELFHHAVNMKILNYLADCNRLDSTPYRSQYALVEGLDGEDVEDGVYRLDDQQYRSIINQFQYRTVKEGNRRERPGKRILQICMNLMSVPTSKGLYVLAYRRMNFDVVRRRLIADDEATICREFTIEGEKQSVRRFLPEEYSYLLDDFEINQEQIKDLITGANPHIKGVDDMPYILTLAREQILDLDREYGAILEMYQEETVTVPIKAFFGELVKQPVRKKQYPLALLNQKVNLDQLLAIHHGLKYPLSYIQGPPGTGKTNTIINTITTAFFNEKTVLFASYNNHPIDSVFETLQNIKYRGNQIPFPAVRLGNREKVEDALDQMKELYLKVKEIKVFSSTLERNRDDKIEKTRQLSQLLKRYEEILDLKERKESIESLISSEQNLTFRVELQSRQLKAVEKRIQEIGEVHEEDALPLLNQNEEEFLKYLYYISAKYIKRLDEPKNEELLDILLMEGPKTEQVKEFNRHLSQEENLKKFLRIFPVVITTCISAHRLGEPKPYFDMVIMDEASQCNSAVSLVPIIRGKNLMLVGDPQQLSPVIVLDPKANQTLKNKYGVSKEYDYIENSIYKTYLACDSVSDEILLSYHYRCHEKIIGFNNKKYYNDKLKVRSQVPEAQPLVYMDLADESADGKNTAPAEAEQILEYILENRDKKIGVITPFVSQKEYINSRLEENGIRDIQCGTVHAFQGDEKDVILFSLAVTDQTHVKTYNWLKNNKELINVATSRAKEKLVLLSSSRNLSRLHGAGEDDDLYELIQYIRTNGTSQVTPKAAATRALGIKPYSTQTEAAFLTTLNHALSNILVSGSKYTVHREVPISHVFNGSEEHNDLFYTGSFDFVVYERSRGRKEMPVLAIELDGKEHIEDEAVRHRDQKKNELCQRYNFELIRVENSYARRYNYMKDILIEYFKKL</sequence>
<reference evidence="4 5" key="1">
    <citation type="submission" date="2022-06" db="EMBL/GenBank/DDBJ databases">
        <title>Isolation of gut microbiota from human fecal samples.</title>
        <authorList>
            <person name="Pamer E.G."/>
            <person name="Barat B."/>
            <person name="Waligurski E."/>
            <person name="Medina S."/>
            <person name="Paddock L."/>
            <person name="Mostad J."/>
        </authorList>
    </citation>
    <scope>NUCLEOTIDE SEQUENCE [LARGE SCALE GENOMIC DNA]</scope>
    <source>
        <strain evidence="4 5">SL.3.17</strain>
    </source>
</reference>
<comment type="caution">
    <text evidence="4">The sequence shown here is derived from an EMBL/GenBank/DDBJ whole genome shotgun (WGS) entry which is preliminary data.</text>
</comment>
<proteinExistence type="predicted"/>
<dbReference type="Gene3D" id="3.40.50.300">
    <property type="entry name" value="P-loop containing nucleotide triphosphate hydrolases"/>
    <property type="match status" value="2"/>
</dbReference>
<feature type="domain" description="DNA2/NAM7 helicase-like C-terminal" evidence="3">
    <location>
        <begin position="664"/>
        <end position="834"/>
    </location>
</feature>
<dbReference type="Pfam" id="PF13087">
    <property type="entry name" value="AAA_12"/>
    <property type="match status" value="1"/>
</dbReference>
<evidence type="ECO:0000259" key="3">
    <source>
        <dbReference type="Pfam" id="PF13087"/>
    </source>
</evidence>
<dbReference type="RefSeq" id="WP_256131246.1">
    <property type="nucleotide sequence ID" value="NZ_JANFXK010000004.1"/>
</dbReference>
<dbReference type="InterPro" id="IPR041679">
    <property type="entry name" value="DNA2/NAM7-like_C"/>
</dbReference>
<evidence type="ECO:0000313" key="4">
    <source>
        <dbReference type="EMBL" id="MCQ4636057.1"/>
    </source>
</evidence>
<dbReference type="CDD" id="cd18808">
    <property type="entry name" value="SF1_C_Upf1"/>
    <property type="match status" value="1"/>
</dbReference>
<evidence type="ECO:0000259" key="1">
    <source>
        <dbReference type="Pfam" id="PF10881"/>
    </source>
</evidence>
<accession>A0ABT1RLK8</accession>
<feature type="domain" description="DNA2/NAM7 helicase helicase" evidence="2">
    <location>
        <begin position="329"/>
        <end position="638"/>
    </location>
</feature>
<dbReference type="InterPro" id="IPR041677">
    <property type="entry name" value="DNA2/NAM7_AAA_11"/>
</dbReference>
<evidence type="ECO:0000313" key="5">
    <source>
        <dbReference type="Proteomes" id="UP001524502"/>
    </source>
</evidence>
<feature type="domain" description="DUF2726" evidence="1">
    <location>
        <begin position="881"/>
        <end position="996"/>
    </location>
</feature>
<dbReference type="InterPro" id="IPR045055">
    <property type="entry name" value="DNA2/NAM7-like"/>
</dbReference>
<dbReference type="SUPFAM" id="SSF52540">
    <property type="entry name" value="P-loop containing nucleoside triphosphate hydrolases"/>
    <property type="match status" value="1"/>
</dbReference>
<dbReference type="PANTHER" id="PTHR10887">
    <property type="entry name" value="DNA2/NAM7 HELICASE FAMILY"/>
    <property type="match status" value="1"/>
</dbReference>
<organism evidence="4 5">
    <name type="scientific">Anaerovorax odorimutans</name>
    <dbReference type="NCBI Taxonomy" id="109327"/>
    <lineage>
        <taxon>Bacteria</taxon>
        <taxon>Bacillati</taxon>
        <taxon>Bacillota</taxon>
        <taxon>Clostridia</taxon>
        <taxon>Peptostreptococcales</taxon>
        <taxon>Anaerovoracaceae</taxon>
        <taxon>Anaerovorax</taxon>
    </lineage>
</organism>
<dbReference type="Gene3D" id="3.40.960.10">
    <property type="entry name" value="VSR Endonuclease"/>
    <property type="match status" value="1"/>
</dbReference>
<keyword evidence="5" id="KW-1185">Reference proteome</keyword>
<dbReference type="Pfam" id="PF13086">
    <property type="entry name" value="AAA_11"/>
    <property type="match status" value="1"/>
</dbReference>
<dbReference type="InterPro" id="IPR024402">
    <property type="entry name" value="DUF2726"/>
</dbReference>
<dbReference type="Pfam" id="PF10881">
    <property type="entry name" value="DUF2726"/>
    <property type="match status" value="1"/>
</dbReference>
<dbReference type="PANTHER" id="PTHR10887:SF495">
    <property type="entry name" value="HELICASE SENATAXIN ISOFORM X1-RELATED"/>
    <property type="match status" value="1"/>
</dbReference>
<dbReference type="EMBL" id="JANFXK010000004">
    <property type="protein sequence ID" value="MCQ4636057.1"/>
    <property type="molecule type" value="Genomic_DNA"/>
</dbReference>
<dbReference type="CDD" id="cd17934">
    <property type="entry name" value="DEXXQc_Upf1-like"/>
    <property type="match status" value="1"/>
</dbReference>
<dbReference type="Proteomes" id="UP001524502">
    <property type="component" value="Unassembled WGS sequence"/>
</dbReference>
<gene>
    <name evidence="4" type="ORF">NE619_04905</name>
</gene>
<evidence type="ECO:0000259" key="2">
    <source>
        <dbReference type="Pfam" id="PF13086"/>
    </source>
</evidence>
<dbReference type="InterPro" id="IPR047187">
    <property type="entry name" value="SF1_C_Upf1"/>
</dbReference>
<protein>
    <submittedName>
        <fullName evidence="4">AAA domain-containing protein</fullName>
    </submittedName>
</protein>
<dbReference type="InterPro" id="IPR027417">
    <property type="entry name" value="P-loop_NTPase"/>
</dbReference>
<name>A0ABT1RLK8_9FIRM</name>